<evidence type="ECO:0000313" key="6">
    <source>
        <dbReference type="Proteomes" id="UP000238362"/>
    </source>
</evidence>
<feature type="signal peptide" evidence="4">
    <location>
        <begin position="1"/>
        <end position="20"/>
    </location>
</feature>
<comment type="similarity">
    <text evidence="2">Belongs to the LppX/LprAFG lipoprotein family.</text>
</comment>
<keyword evidence="5" id="KW-0449">Lipoprotein</keyword>
<evidence type="ECO:0000256" key="4">
    <source>
        <dbReference type="SAM" id="SignalP"/>
    </source>
</evidence>
<dbReference type="GO" id="GO:0030313">
    <property type="term" value="C:cell envelope"/>
    <property type="evidence" value="ECO:0007669"/>
    <property type="project" value="UniProtKB-SubCell"/>
</dbReference>
<dbReference type="InterPro" id="IPR029046">
    <property type="entry name" value="LolA/LolB/LppX"/>
</dbReference>
<organism evidence="5 6">
    <name type="scientific">Prauserella shujinwangii</name>
    <dbReference type="NCBI Taxonomy" id="1453103"/>
    <lineage>
        <taxon>Bacteria</taxon>
        <taxon>Bacillati</taxon>
        <taxon>Actinomycetota</taxon>
        <taxon>Actinomycetes</taxon>
        <taxon>Pseudonocardiales</taxon>
        <taxon>Pseudonocardiaceae</taxon>
        <taxon>Prauserella</taxon>
    </lineage>
</organism>
<keyword evidence="3" id="KW-1003">Cell membrane</keyword>
<dbReference type="EMBL" id="PVNH01000012">
    <property type="protein sequence ID" value="PRX44128.1"/>
    <property type="molecule type" value="Genomic_DNA"/>
</dbReference>
<dbReference type="InterPro" id="IPR009830">
    <property type="entry name" value="LppX/LprAFG"/>
</dbReference>
<protein>
    <submittedName>
        <fullName evidence="5">Lipoprotein LprG</fullName>
    </submittedName>
</protein>
<name>A0A2T0LM14_9PSEU</name>
<evidence type="ECO:0000313" key="5">
    <source>
        <dbReference type="EMBL" id="PRX44128.1"/>
    </source>
</evidence>
<dbReference type="RefSeq" id="WP_106181461.1">
    <property type="nucleotide sequence ID" value="NZ_PVNH01000012.1"/>
</dbReference>
<gene>
    <name evidence="5" type="ORF">B0I33_1125</name>
</gene>
<dbReference type="Gene3D" id="2.50.20.20">
    <property type="match status" value="1"/>
</dbReference>
<sequence>MLLRRIALVLVLVVVGGCSADPGEDRTLPAAGALVGASAEALRDLRSVSFELGLSGPVPGLPVREVAGEAARGGGASGFAHGEADVQERTERVQYDFRLADGTLSLTDDEGNHTETPAPEQFTPARVLDPEHGLRGLLLGATGLETENRERIGEIPTYRVAGQVPEQVVSRLIPGIRSDVTVKFWISERPSRDLVRVWMQIPPRQPNEGAVMLELALSRHNAPVDPTPAPTS</sequence>
<accession>A0A2T0LM14</accession>
<feature type="chain" id="PRO_5015648849" evidence="4">
    <location>
        <begin position="21"/>
        <end position="232"/>
    </location>
</feature>
<dbReference type="SUPFAM" id="SSF89392">
    <property type="entry name" value="Prokaryotic lipoproteins and lipoprotein localization factors"/>
    <property type="match status" value="1"/>
</dbReference>
<keyword evidence="6" id="KW-1185">Reference proteome</keyword>
<reference evidence="5 6" key="1">
    <citation type="submission" date="2018-03" db="EMBL/GenBank/DDBJ databases">
        <title>Genomic Encyclopedia of Type Strains, Phase III (KMG-III): the genomes of soil and plant-associated and newly described type strains.</title>
        <authorList>
            <person name="Whitman W."/>
        </authorList>
    </citation>
    <scope>NUCLEOTIDE SEQUENCE [LARGE SCALE GENOMIC DNA]</scope>
    <source>
        <strain evidence="5 6">CGMCC 4.7125</strain>
    </source>
</reference>
<keyword evidence="4" id="KW-0732">Signal</keyword>
<dbReference type="OrthoDB" id="3635284at2"/>
<evidence type="ECO:0000256" key="2">
    <source>
        <dbReference type="ARBA" id="ARBA00009194"/>
    </source>
</evidence>
<comment type="caution">
    <text evidence="5">The sequence shown here is derived from an EMBL/GenBank/DDBJ whole genome shotgun (WGS) entry which is preliminary data.</text>
</comment>
<dbReference type="AlphaFoldDB" id="A0A2T0LM14"/>
<proteinExistence type="inferred from homology"/>
<dbReference type="CDD" id="cd16334">
    <property type="entry name" value="LppX-like"/>
    <property type="match status" value="1"/>
</dbReference>
<dbReference type="Pfam" id="PF07161">
    <property type="entry name" value="LppX_LprAFG"/>
    <property type="match status" value="1"/>
</dbReference>
<keyword evidence="3" id="KW-0472">Membrane</keyword>
<dbReference type="Proteomes" id="UP000238362">
    <property type="component" value="Unassembled WGS sequence"/>
</dbReference>
<dbReference type="PROSITE" id="PS51257">
    <property type="entry name" value="PROKAR_LIPOPROTEIN"/>
    <property type="match status" value="1"/>
</dbReference>
<comment type="subcellular location">
    <subcellularLocation>
        <location evidence="1">Cell envelope</location>
    </subcellularLocation>
</comment>
<evidence type="ECO:0000256" key="1">
    <source>
        <dbReference type="ARBA" id="ARBA00004196"/>
    </source>
</evidence>
<evidence type="ECO:0000256" key="3">
    <source>
        <dbReference type="ARBA" id="ARBA00022475"/>
    </source>
</evidence>